<dbReference type="AlphaFoldDB" id="A0A9X2D485"/>
<dbReference type="RefSeq" id="WP_250423214.1">
    <property type="nucleotide sequence ID" value="NZ_JAJKBJ010000021.1"/>
</dbReference>
<accession>A0A9X2D485</accession>
<dbReference type="Proteomes" id="UP001139721">
    <property type="component" value="Unassembled WGS sequence"/>
</dbReference>
<sequence length="256" mass="28861">MPKYTNTSPIDFEDITTETGIMVISYTPDEPQGKPRVTYYSSQKDFEDGWSVDNCCPLTKQTHYISVPLSSLTADQLASLYDPEQETDLEQDNPEQEHTLQDTTLEMFAENSYAREIFNKSMKLNLEVQGILDGFKEKIASIGEHHQPAKGIAQQLYDDLIKLKENIVKEPTKNSASFPQKVKELIRDATPALQRDLGWGDYLSNLAIKICNAATKFFSAGFHQGFFTIKTSAAVESAEALGNQLEEDHQNRNQKI</sequence>
<reference evidence="1" key="1">
    <citation type="submission" date="2021-11" db="EMBL/GenBank/DDBJ databases">
        <title>Legionella maioricencis sp. nov., a new species isolated from hot water samples in Mallorca.</title>
        <authorList>
            <person name="Crespi S."/>
            <person name="Drasar V."/>
            <person name="Salva-Serra F."/>
            <person name="Jaen-Luchoro D."/>
            <person name="Pineiro-Iglesias B."/>
            <person name="Aliaga F."/>
            <person name="Fernandez-Juarez V."/>
            <person name="Coll G."/>
            <person name="Moore E.R.B."/>
            <person name="Bennasar-Figueras A."/>
        </authorList>
    </citation>
    <scope>NUCLEOTIDE SEQUENCE</scope>
    <source>
        <strain evidence="1">HCPI-6</strain>
    </source>
</reference>
<name>A0A9X2D485_9GAMM</name>
<evidence type="ECO:0000313" key="1">
    <source>
        <dbReference type="EMBL" id="MCL9685257.1"/>
    </source>
</evidence>
<dbReference type="EMBL" id="JAJKBJ010000021">
    <property type="protein sequence ID" value="MCL9685257.1"/>
    <property type="molecule type" value="Genomic_DNA"/>
</dbReference>
<organism evidence="1 2">
    <name type="scientific">Legionella maioricensis</name>
    <dbReference type="NCBI Taxonomy" id="2896528"/>
    <lineage>
        <taxon>Bacteria</taxon>
        <taxon>Pseudomonadati</taxon>
        <taxon>Pseudomonadota</taxon>
        <taxon>Gammaproteobacteria</taxon>
        <taxon>Legionellales</taxon>
        <taxon>Legionellaceae</taxon>
        <taxon>Legionella</taxon>
    </lineage>
</organism>
<proteinExistence type="predicted"/>
<gene>
    <name evidence="1" type="ORF">LOX96_14210</name>
</gene>
<comment type="caution">
    <text evidence="1">The sequence shown here is derived from an EMBL/GenBank/DDBJ whole genome shotgun (WGS) entry which is preliminary data.</text>
</comment>
<evidence type="ECO:0000313" key="2">
    <source>
        <dbReference type="Proteomes" id="UP001139721"/>
    </source>
</evidence>
<keyword evidence="2" id="KW-1185">Reference proteome</keyword>
<protein>
    <submittedName>
        <fullName evidence="1">Uncharacterized protein</fullName>
    </submittedName>
</protein>